<organism evidence="3 4">
    <name type="scientific">Hibiscus trionum</name>
    <name type="common">Flower of an hour</name>
    <dbReference type="NCBI Taxonomy" id="183268"/>
    <lineage>
        <taxon>Eukaryota</taxon>
        <taxon>Viridiplantae</taxon>
        <taxon>Streptophyta</taxon>
        <taxon>Embryophyta</taxon>
        <taxon>Tracheophyta</taxon>
        <taxon>Spermatophyta</taxon>
        <taxon>Magnoliopsida</taxon>
        <taxon>eudicotyledons</taxon>
        <taxon>Gunneridae</taxon>
        <taxon>Pentapetalae</taxon>
        <taxon>rosids</taxon>
        <taxon>malvids</taxon>
        <taxon>Malvales</taxon>
        <taxon>Malvaceae</taxon>
        <taxon>Malvoideae</taxon>
        <taxon>Hibiscus</taxon>
    </lineage>
</organism>
<proteinExistence type="predicted"/>
<feature type="domain" description="Peptide N-acetyl-beta-D-glucosaminyl asparaginase amidase A N-terminal" evidence="2">
    <location>
        <begin position="62"/>
        <end position="397"/>
    </location>
</feature>
<evidence type="ECO:0000256" key="1">
    <source>
        <dbReference type="SAM" id="SignalP"/>
    </source>
</evidence>
<dbReference type="AlphaFoldDB" id="A0A9W7H8Q0"/>
<protein>
    <recommendedName>
        <fullName evidence="2">Peptide N-acetyl-beta-D-glucosaminyl asparaginase amidase A N-terminal domain-containing protein</fullName>
    </recommendedName>
</protein>
<dbReference type="EMBL" id="BSYR01000010">
    <property type="protein sequence ID" value="GMI72612.1"/>
    <property type="molecule type" value="Genomic_DNA"/>
</dbReference>
<comment type="caution">
    <text evidence="3">The sequence shown here is derived from an EMBL/GenBank/DDBJ whole genome shotgun (WGS) entry which is preliminary data.</text>
</comment>
<dbReference type="InterPro" id="IPR056948">
    <property type="entry name" value="PNGaseA_N"/>
</dbReference>
<evidence type="ECO:0000313" key="3">
    <source>
        <dbReference type="EMBL" id="GMI72612.1"/>
    </source>
</evidence>
<gene>
    <name evidence="3" type="ORF">HRI_000930500</name>
</gene>
<dbReference type="Proteomes" id="UP001165190">
    <property type="component" value="Unassembled WGS sequence"/>
</dbReference>
<feature type="chain" id="PRO_5040968824" description="Peptide N-acetyl-beta-D-glucosaminyl asparaginase amidase A N-terminal domain-containing protein" evidence="1">
    <location>
        <begin position="22"/>
        <end position="600"/>
    </location>
</feature>
<dbReference type="Pfam" id="PF12222">
    <property type="entry name" value="PNGaseA"/>
    <property type="match status" value="1"/>
</dbReference>
<accession>A0A9W7H8Q0</accession>
<reference evidence="3" key="1">
    <citation type="submission" date="2023-05" db="EMBL/GenBank/DDBJ databases">
        <title>Genome and transcriptome analyses reveal genes involved in the formation of fine ridges on petal epidermal cells in Hibiscus trionum.</title>
        <authorList>
            <person name="Koshimizu S."/>
            <person name="Masuda S."/>
            <person name="Ishii T."/>
            <person name="Shirasu K."/>
            <person name="Hoshino A."/>
            <person name="Arita M."/>
        </authorList>
    </citation>
    <scope>NUCLEOTIDE SEQUENCE</scope>
    <source>
        <strain evidence="3">Hamamatsu line</strain>
    </source>
</reference>
<evidence type="ECO:0000259" key="2">
    <source>
        <dbReference type="Pfam" id="PF12222"/>
    </source>
</evidence>
<keyword evidence="1" id="KW-0732">Signal</keyword>
<keyword evidence="4" id="KW-1185">Reference proteome</keyword>
<dbReference type="InterPro" id="IPR021102">
    <property type="entry name" value="PNGase_A"/>
</dbReference>
<sequence>MNYYCYLTSIYLFLFLTGAVAAPAAVAPGRFLKPLKSPEPEPEPKPRPQEFFELASPLPSDHLTPSCSLTVVNHSFANTMDSPPFSAPYSPPSDCPTPWSRVVLDFRAASSGEQYDRIAAIWLDEAEIFRTSTAEPTESGIFWRVRKDISRYSSLLNKTEINVTMMLENVVNDVYTGVYDILVSFLFYKEDVVPSDVRVPLVALPNQKLGTAELGLFKTPSDLIIPICSDGERGFWFKVESESDVHIKKVKFPRNTLQVVLELYVSFHGDDEFWYSNPPYSYIRMNNLTTGRGNGAYREVFVTIDGNFVGSEVVFPVVFTGGVNPLFWGPVVAIGDFNLPSYDLNLSPFLGWLLDGKSHEIRIGIDDAISFWLVDANLHVWLDHGSSRVEAQSIVYNSPALTIQRNEDFTYLDGIFRVKAKRKSEFAGWVKSTAGNFTTIVSQQFKLTNLVRYYFNGTYKIVQQVFKAKRDSRVREDLGELVGRTIVRRQYPLTVITATVPLQSEGSLGSKEEDMYMMITNVSHAMNERRVNGLSSSILYNRQESEGWMKVQGHSVISGNASTWQRYTYRDELGCYSRTVLASEGKLAMDNSTFYCAAST</sequence>
<feature type="signal peptide" evidence="1">
    <location>
        <begin position="1"/>
        <end position="21"/>
    </location>
</feature>
<name>A0A9W7H8Q0_HIBTR</name>
<dbReference type="PANTHER" id="PTHR31104">
    <property type="entry name" value="PEPTIDE-N4-(N-ACETYL-BETA-GLUCOSAMINYL)ASPARAGINE AMIDASE A PROTEIN"/>
    <property type="match status" value="1"/>
</dbReference>
<evidence type="ECO:0000313" key="4">
    <source>
        <dbReference type="Proteomes" id="UP001165190"/>
    </source>
</evidence>
<dbReference type="OrthoDB" id="1612078at2759"/>